<sequence length="148" mass="17921">MLKKIRQYKYRILLGGLAVFALILIRVFERVLFYDPFLHYFELEFNRIPLPTYDSFSLFLSLTFRYVLNSVFSLLLIYIVFKECTMIKFALVLYAVFFLVLMISMSAVLHFYETDDNFTLFYIRRFLIQPIFVLLFIPAFYYQRLSVK</sequence>
<keyword evidence="1" id="KW-0812">Transmembrane</keyword>
<keyword evidence="3" id="KW-1185">Reference proteome</keyword>
<evidence type="ECO:0000256" key="1">
    <source>
        <dbReference type="SAM" id="Phobius"/>
    </source>
</evidence>
<feature type="transmembrane region" description="Helical" evidence="1">
    <location>
        <begin position="123"/>
        <end position="142"/>
    </location>
</feature>
<protein>
    <submittedName>
        <fullName evidence="2">Exosortase F system-associated protein</fullName>
    </submittedName>
</protein>
<dbReference type="InterPro" id="IPR026414">
    <property type="entry name" value="ExosoTase_F-assoc_memb"/>
</dbReference>
<organism evidence="2 3">
    <name type="scientific">Flavobacterium faecale</name>
    <dbReference type="NCBI Taxonomy" id="1355330"/>
    <lineage>
        <taxon>Bacteria</taxon>
        <taxon>Pseudomonadati</taxon>
        <taxon>Bacteroidota</taxon>
        <taxon>Flavobacteriia</taxon>
        <taxon>Flavobacteriales</taxon>
        <taxon>Flavobacteriaceae</taxon>
        <taxon>Flavobacterium</taxon>
    </lineage>
</organism>
<accession>A0A2S1L8T9</accession>
<dbReference type="RefSeq" id="WP_108739137.1">
    <property type="nucleotide sequence ID" value="NZ_CP020918.1"/>
</dbReference>
<proteinExistence type="predicted"/>
<dbReference type="OrthoDB" id="982493at2"/>
<dbReference type="NCBIfam" id="TIGR04127">
    <property type="entry name" value="flavo_near_exo"/>
    <property type="match status" value="1"/>
</dbReference>
<evidence type="ECO:0000313" key="3">
    <source>
        <dbReference type="Proteomes" id="UP000244527"/>
    </source>
</evidence>
<dbReference type="Proteomes" id="UP000244527">
    <property type="component" value="Chromosome"/>
</dbReference>
<reference evidence="2 3" key="1">
    <citation type="submission" date="2017-04" db="EMBL/GenBank/DDBJ databases">
        <title>Compelte genome sequence of WV33.</title>
        <authorList>
            <person name="Lee P.C."/>
        </authorList>
    </citation>
    <scope>NUCLEOTIDE SEQUENCE [LARGE SCALE GENOMIC DNA]</scope>
    <source>
        <strain evidence="2 3">WV33</strain>
    </source>
</reference>
<dbReference type="AlphaFoldDB" id="A0A2S1L8T9"/>
<gene>
    <name evidence="2" type="ORF">FFWV33_00840</name>
</gene>
<name>A0A2S1L8T9_9FLAO</name>
<dbReference type="EMBL" id="CP020918">
    <property type="protein sequence ID" value="AWG20169.1"/>
    <property type="molecule type" value="Genomic_DNA"/>
</dbReference>
<keyword evidence="1" id="KW-0472">Membrane</keyword>
<keyword evidence="1" id="KW-1133">Transmembrane helix</keyword>
<dbReference type="KEGG" id="ffa:FFWV33_00840"/>
<evidence type="ECO:0000313" key="2">
    <source>
        <dbReference type="EMBL" id="AWG20169.1"/>
    </source>
</evidence>
<feature type="transmembrane region" description="Helical" evidence="1">
    <location>
        <begin position="12"/>
        <end position="28"/>
    </location>
</feature>
<feature type="transmembrane region" description="Helical" evidence="1">
    <location>
        <begin position="91"/>
        <end position="111"/>
    </location>
</feature>
<feature type="transmembrane region" description="Helical" evidence="1">
    <location>
        <begin position="56"/>
        <end position="79"/>
    </location>
</feature>